<reference evidence="1 2" key="1">
    <citation type="submission" date="2019-03" db="EMBL/GenBank/DDBJ databases">
        <title>Genomic Encyclopedia of Type Strains, Phase IV (KMG-IV): sequencing the most valuable type-strain genomes for metagenomic binning, comparative biology and taxonomic classification.</title>
        <authorList>
            <person name="Goeker M."/>
        </authorList>
    </citation>
    <scope>NUCLEOTIDE SEQUENCE [LARGE SCALE GENOMIC DNA]</scope>
    <source>
        <strain evidence="1 2">DSM 103236</strain>
    </source>
</reference>
<accession>A0A4R2HBW4</accession>
<dbReference type="AlphaFoldDB" id="A0A4R2HBW4"/>
<dbReference type="Proteomes" id="UP000295684">
    <property type="component" value="Unassembled WGS sequence"/>
</dbReference>
<gene>
    <name evidence="1" type="ORF">EV200_104165</name>
</gene>
<comment type="caution">
    <text evidence="1">The sequence shown here is derived from an EMBL/GenBank/DDBJ whole genome shotgun (WGS) entry which is preliminary data.</text>
</comment>
<name>A0A4R2HBW4_9SPHI</name>
<sequence length="94" mass="11309">MTREQAEILHEFCKPMVGRNWNGYYIHSLFTTPINGEHFEEIKENVINDVSSNNLKLLTPYDNFELYVLLFRSDRQWYPQLLFDILQDILLELN</sequence>
<proteinExistence type="predicted"/>
<evidence type="ECO:0000313" key="2">
    <source>
        <dbReference type="Proteomes" id="UP000295684"/>
    </source>
</evidence>
<organism evidence="1 2">
    <name type="scientific">Pedobacter psychrotolerans</name>
    <dbReference type="NCBI Taxonomy" id="1843235"/>
    <lineage>
        <taxon>Bacteria</taxon>
        <taxon>Pseudomonadati</taxon>
        <taxon>Bacteroidota</taxon>
        <taxon>Sphingobacteriia</taxon>
        <taxon>Sphingobacteriales</taxon>
        <taxon>Sphingobacteriaceae</taxon>
        <taxon>Pedobacter</taxon>
    </lineage>
</organism>
<protein>
    <submittedName>
        <fullName evidence="1">Uncharacterized protein</fullName>
    </submittedName>
</protein>
<dbReference type="EMBL" id="SLWO01000004">
    <property type="protein sequence ID" value="TCO25129.1"/>
    <property type="molecule type" value="Genomic_DNA"/>
</dbReference>
<dbReference type="RefSeq" id="WP_132532639.1">
    <property type="nucleotide sequence ID" value="NZ_BMJO01000002.1"/>
</dbReference>
<evidence type="ECO:0000313" key="1">
    <source>
        <dbReference type="EMBL" id="TCO25129.1"/>
    </source>
</evidence>